<accession>A0A834FSA5</accession>
<feature type="region of interest" description="Disordered" evidence="1">
    <location>
        <begin position="1"/>
        <end position="97"/>
    </location>
</feature>
<dbReference type="EMBL" id="WKFB01000004">
    <property type="protein sequence ID" value="KAF6739568.1"/>
    <property type="molecule type" value="Genomic_DNA"/>
</dbReference>
<comment type="caution">
    <text evidence="2">The sequence shown here is derived from an EMBL/GenBank/DDBJ whole genome shotgun (WGS) entry which is preliminary data.</text>
</comment>
<gene>
    <name evidence="2" type="ORF">FQA47_004839</name>
</gene>
<proteinExistence type="predicted"/>
<dbReference type="AlphaFoldDB" id="A0A834FSA5"/>
<evidence type="ECO:0000313" key="2">
    <source>
        <dbReference type="EMBL" id="KAF6739568.1"/>
    </source>
</evidence>
<protein>
    <submittedName>
        <fullName evidence="2">UPF0469 protein KIAA0907-like</fullName>
    </submittedName>
</protein>
<sequence>MAVNGVRPKTEEKRVPPAPVEPVVKRLRTGLVAYSGDSSDEEEDQPTSKVSGPGNPGIAPPTSASSGWTPGYRCPPPLPPRAKTQPQQQPMPFWMAP</sequence>
<name>A0A834FSA5_ORYME</name>
<evidence type="ECO:0000256" key="1">
    <source>
        <dbReference type="SAM" id="MobiDB-lite"/>
    </source>
</evidence>
<reference evidence="2" key="1">
    <citation type="journal article" name="BMC Genomics">
        <title>Long-read sequencing and de novo genome assembly of marine medaka (Oryzias melastigma).</title>
        <authorList>
            <person name="Liang P."/>
            <person name="Saqib H.S.A."/>
            <person name="Ni X."/>
            <person name="Shen Y."/>
        </authorList>
    </citation>
    <scope>NUCLEOTIDE SEQUENCE</scope>
    <source>
        <strain evidence="2">Bigg-433</strain>
    </source>
</reference>
<evidence type="ECO:0000313" key="3">
    <source>
        <dbReference type="Proteomes" id="UP000646548"/>
    </source>
</evidence>
<dbReference type="Proteomes" id="UP000646548">
    <property type="component" value="Unassembled WGS sequence"/>
</dbReference>
<organism evidence="2 3">
    <name type="scientific">Oryzias melastigma</name>
    <name type="common">Marine medaka</name>
    <dbReference type="NCBI Taxonomy" id="30732"/>
    <lineage>
        <taxon>Eukaryota</taxon>
        <taxon>Metazoa</taxon>
        <taxon>Chordata</taxon>
        <taxon>Craniata</taxon>
        <taxon>Vertebrata</taxon>
        <taxon>Euteleostomi</taxon>
        <taxon>Actinopterygii</taxon>
        <taxon>Neopterygii</taxon>
        <taxon>Teleostei</taxon>
        <taxon>Neoteleostei</taxon>
        <taxon>Acanthomorphata</taxon>
        <taxon>Ovalentaria</taxon>
        <taxon>Atherinomorphae</taxon>
        <taxon>Beloniformes</taxon>
        <taxon>Adrianichthyidae</taxon>
        <taxon>Oryziinae</taxon>
        <taxon>Oryzias</taxon>
    </lineage>
</organism>